<dbReference type="Pfam" id="PF08742">
    <property type="entry name" value="C8"/>
    <property type="match status" value="1"/>
</dbReference>
<keyword evidence="2" id="KW-0325">Glycoprotein</keyword>
<keyword evidence="4" id="KW-1185">Reference proteome</keyword>
<evidence type="ECO:0000313" key="4">
    <source>
        <dbReference type="Proteomes" id="UP000515145"/>
    </source>
</evidence>
<organism evidence="4 5">
    <name type="scientific">Parambassis ranga</name>
    <name type="common">Indian glassy fish</name>
    <dbReference type="NCBI Taxonomy" id="210632"/>
    <lineage>
        <taxon>Eukaryota</taxon>
        <taxon>Metazoa</taxon>
        <taxon>Chordata</taxon>
        <taxon>Craniata</taxon>
        <taxon>Vertebrata</taxon>
        <taxon>Euteleostomi</taxon>
        <taxon>Actinopterygii</taxon>
        <taxon>Neopterygii</taxon>
        <taxon>Teleostei</taxon>
        <taxon>Neoteleostei</taxon>
        <taxon>Acanthomorphata</taxon>
        <taxon>Ovalentaria</taxon>
        <taxon>Ambassidae</taxon>
        <taxon>Parambassis</taxon>
    </lineage>
</organism>
<dbReference type="OrthoDB" id="8916375at2759"/>
<dbReference type="Gene3D" id="2.10.25.10">
    <property type="entry name" value="Laminin"/>
    <property type="match status" value="1"/>
</dbReference>
<keyword evidence="1" id="KW-1015">Disulfide bond</keyword>
<dbReference type="GO" id="GO:0031012">
    <property type="term" value="C:extracellular matrix"/>
    <property type="evidence" value="ECO:0007669"/>
    <property type="project" value="TreeGrafter"/>
</dbReference>
<evidence type="ECO:0000313" key="5">
    <source>
        <dbReference type="RefSeq" id="XP_028281074.1"/>
    </source>
</evidence>
<reference evidence="5" key="1">
    <citation type="submission" date="2025-08" db="UniProtKB">
        <authorList>
            <consortium name="RefSeq"/>
        </authorList>
    </citation>
    <scope>IDENTIFICATION</scope>
</reference>
<accession>A0A6P7JVQ9</accession>
<dbReference type="InParanoid" id="A0A6P7JVQ9"/>
<sequence length="330" mass="35535">MCMRAVCAGAGHRAMCLALEAYSLSCQAKGIPVGPWRENTLCSLQCPERSSPADCLDSSSNSCLALLQPGSSAASCEDGCQCSSDRVFDGGECVPYSQCGCTLHDKYIKTDELLYMKDCTQRCWCHPLGGVMCEEVSCSPGQQCALRSGSWGCYERPEVCELRGGLHVSTLSGQLLHLEPQLSYSLMSVCDEASVQWFSLISYHGPCDGSSSRLVTVFQILLHGMSLAIQQGTVKVNGHFVSLPHTLASGLTLTSGVNQKKSEVTVILRRDAGLEWELQIDIGVTMVTVKVPLWYSGKLCGLCGNLNDLYSHNSVKSWVLSDFPGCGCSG</sequence>
<dbReference type="PROSITE" id="PS51233">
    <property type="entry name" value="VWFD"/>
    <property type="match status" value="1"/>
</dbReference>
<proteinExistence type="predicted"/>
<dbReference type="InterPro" id="IPR050780">
    <property type="entry name" value="Mucin_vWF_Thrombospondin_sf"/>
</dbReference>
<dbReference type="PANTHER" id="PTHR11339:SF374">
    <property type="entry name" value="ZONADHESIN"/>
    <property type="match status" value="1"/>
</dbReference>
<dbReference type="Pfam" id="PF01826">
    <property type="entry name" value="TIL"/>
    <property type="match status" value="1"/>
</dbReference>
<protein>
    <submittedName>
        <fullName evidence="5">IgGFc-binding protein-like</fullName>
    </submittedName>
</protein>
<dbReference type="CDD" id="cd19941">
    <property type="entry name" value="TIL"/>
    <property type="match status" value="1"/>
</dbReference>
<dbReference type="Pfam" id="PF12714">
    <property type="entry name" value="TILa"/>
    <property type="match status" value="1"/>
</dbReference>
<dbReference type="PANTHER" id="PTHR11339">
    <property type="entry name" value="EXTRACELLULAR MATRIX GLYCOPROTEIN RELATED"/>
    <property type="match status" value="1"/>
</dbReference>
<dbReference type="Proteomes" id="UP000515145">
    <property type="component" value="Chromosome 16"/>
</dbReference>
<dbReference type="InterPro" id="IPR025615">
    <property type="entry name" value="TILa_dom"/>
</dbReference>
<dbReference type="InterPro" id="IPR036084">
    <property type="entry name" value="Ser_inhib-like_sf"/>
</dbReference>
<dbReference type="RefSeq" id="XP_028281074.1">
    <property type="nucleotide sequence ID" value="XM_028425273.1"/>
</dbReference>
<dbReference type="InterPro" id="IPR002919">
    <property type="entry name" value="TIL_dom"/>
</dbReference>
<dbReference type="InterPro" id="IPR014853">
    <property type="entry name" value="VWF/SSPO/ZAN-like_Cys-rich_dom"/>
</dbReference>
<dbReference type="AlphaFoldDB" id="A0A6P7JVQ9"/>
<gene>
    <name evidence="5" type="primary">LOC114448358</name>
</gene>
<dbReference type="SMART" id="SM00216">
    <property type="entry name" value="VWD"/>
    <property type="match status" value="1"/>
</dbReference>
<feature type="domain" description="VWFD" evidence="3">
    <location>
        <begin position="158"/>
        <end position="330"/>
    </location>
</feature>
<dbReference type="GeneID" id="114448358"/>
<dbReference type="SUPFAM" id="SSF57567">
    <property type="entry name" value="Serine protease inhibitors"/>
    <property type="match status" value="1"/>
</dbReference>
<name>A0A6P7JVQ9_9TELE</name>
<dbReference type="InterPro" id="IPR001846">
    <property type="entry name" value="VWF_type-D"/>
</dbReference>
<evidence type="ECO:0000259" key="3">
    <source>
        <dbReference type="PROSITE" id="PS51233"/>
    </source>
</evidence>
<evidence type="ECO:0000256" key="1">
    <source>
        <dbReference type="ARBA" id="ARBA00023157"/>
    </source>
</evidence>
<dbReference type="Pfam" id="PF00094">
    <property type="entry name" value="VWD"/>
    <property type="match status" value="1"/>
</dbReference>
<dbReference type="GO" id="GO:0005615">
    <property type="term" value="C:extracellular space"/>
    <property type="evidence" value="ECO:0007669"/>
    <property type="project" value="TreeGrafter"/>
</dbReference>
<evidence type="ECO:0000256" key="2">
    <source>
        <dbReference type="ARBA" id="ARBA00023180"/>
    </source>
</evidence>